<sequence>MSLSRSTTPSHIQKYSIPAGIYATLRRFGPPPPTREPVQLNSATQKFVDYARQFLNLSSPMAGAIPVAGTPLKASIDALLVVINGLNIKRKNRRTADYVIQRLYCLEANISAMPAASAVVQHRNEELVRYASPFRDHRYELNVERTFRKLNEISDQLKGMNVKSIFGSTDVEGAILDCMRYIDALQTDYVMLAVIRTEKRVEEIASQVPNVVEQGMIYIRDPTGREYKLLVEQCRSPQVGLIHRV</sequence>
<name>A0A409XLY2_PSICY</name>
<evidence type="ECO:0000313" key="1">
    <source>
        <dbReference type="EMBL" id="PPQ91805.1"/>
    </source>
</evidence>
<dbReference type="AlphaFoldDB" id="A0A409XLY2"/>
<comment type="caution">
    <text evidence="1">The sequence shown here is derived from an EMBL/GenBank/DDBJ whole genome shotgun (WGS) entry which is preliminary data.</text>
</comment>
<proteinExistence type="predicted"/>
<organism evidence="1 2">
    <name type="scientific">Psilocybe cyanescens</name>
    <dbReference type="NCBI Taxonomy" id="93625"/>
    <lineage>
        <taxon>Eukaryota</taxon>
        <taxon>Fungi</taxon>
        <taxon>Dikarya</taxon>
        <taxon>Basidiomycota</taxon>
        <taxon>Agaricomycotina</taxon>
        <taxon>Agaricomycetes</taxon>
        <taxon>Agaricomycetidae</taxon>
        <taxon>Agaricales</taxon>
        <taxon>Agaricineae</taxon>
        <taxon>Strophariaceae</taxon>
        <taxon>Psilocybe</taxon>
    </lineage>
</organism>
<reference evidence="1 2" key="1">
    <citation type="journal article" date="2018" name="Evol. Lett.">
        <title>Horizontal gene cluster transfer increased hallucinogenic mushroom diversity.</title>
        <authorList>
            <person name="Reynolds H.T."/>
            <person name="Vijayakumar V."/>
            <person name="Gluck-Thaler E."/>
            <person name="Korotkin H.B."/>
            <person name="Matheny P.B."/>
            <person name="Slot J.C."/>
        </authorList>
    </citation>
    <scope>NUCLEOTIDE SEQUENCE [LARGE SCALE GENOMIC DNA]</scope>
    <source>
        <strain evidence="1 2">2631</strain>
    </source>
</reference>
<dbReference type="Proteomes" id="UP000283269">
    <property type="component" value="Unassembled WGS sequence"/>
</dbReference>
<protein>
    <submittedName>
        <fullName evidence="1">Uncharacterized protein</fullName>
    </submittedName>
</protein>
<dbReference type="InParanoid" id="A0A409XLY2"/>
<dbReference type="EMBL" id="NHYD01001247">
    <property type="protein sequence ID" value="PPQ91805.1"/>
    <property type="molecule type" value="Genomic_DNA"/>
</dbReference>
<dbReference type="OrthoDB" id="3055922at2759"/>
<gene>
    <name evidence="1" type="ORF">CVT25_000416</name>
</gene>
<accession>A0A409XLY2</accession>
<keyword evidence="2" id="KW-1185">Reference proteome</keyword>
<evidence type="ECO:0000313" key="2">
    <source>
        <dbReference type="Proteomes" id="UP000283269"/>
    </source>
</evidence>